<feature type="transmembrane region" description="Helical" evidence="7">
    <location>
        <begin position="357"/>
        <end position="386"/>
    </location>
</feature>
<keyword evidence="3" id="KW-1003">Cell membrane</keyword>
<evidence type="ECO:0000256" key="7">
    <source>
        <dbReference type="SAM" id="Phobius"/>
    </source>
</evidence>
<accession>A0ABT5KTB1</accession>
<evidence type="ECO:0000256" key="4">
    <source>
        <dbReference type="ARBA" id="ARBA00022692"/>
    </source>
</evidence>
<dbReference type="Pfam" id="PF13440">
    <property type="entry name" value="Polysacc_synt_3"/>
    <property type="match status" value="1"/>
</dbReference>
<gene>
    <name evidence="8" type="ORF">PRZ01_13270</name>
</gene>
<dbReference type="RefSeq" id="WP_273597279.1">
    <property type="nucleotide sequence ID" value="NZ_JAQQXS010000011.1"/>
</dbReference>
<feature type="transmembrane region" description="Helical" evidence="7">
    <location>
        <begin position="71"/>
        <end position="96"/>
    </location>
</feature>
<organism evidence="8 9">
    <name type="scientific">Roseateles koreensis</name>
    <dbReference type="NCBI Taxonomy" id="2987526"/>
    <lineage>
        <taxon>Bacteria</taxon>
        <taxon>Pseudomonadati</taxon>
        <taxon>Pseudomonadota</taxon>
        <taxon>Betaproteobacteria</taxon>
        <taxon>Burkholderiales</taxon>
        <taxon>Sphaerotilaceae</taxon>
        <taxon>Roseateles</taxon>
    </lineage>
</organism>
<evidence type="ECO:0000313" key="9">
    <source>
        <dbReference type="Proteomes" id="UP001219862"/>
    </source>
</evidence>
<evidence type="ECO:0000256" key="2">
    <source>
        <dbReference type="ARBA" id="ARBA00007430"/>
    </source>
</evidence>
<keyword evidence="6 7" id="KW-0472">Membrane</keyword>
<proteinExistence type="inferred from homology"/>
<dbReference type="PANTHER" id="PTHR30250">
    <property type="entry name" value="PST FAMILY PREDICTED COLANIC ACID TRANSPORTER"/>
    <property type="match status" value="1"/>
</dbReference>
<dbReference type="PANTHER" id="PTHR30250:SF10">
    <property type="entry name" value="LIPOPOLYSACCHARIDE BIOSYNTHESIS PROTEIN WZXC"/>
    <property type="match status" value="1"/>
</dbReference>
<feature type="transmembrane region" description="Helical" evidence="7">
    <location>
        <begin position="406"/>
        <end position="425"/>
    </location>
</feature>
<evidence type="ECO:0000256" key="6">
    <source>
        <dbReference type="ARBA" id="ARBA00023136"/>
    </source>
</evidence>
<dbReference type="Proteomes" id="UP001219862">
    <property type="component" value="Unassembled WGS sequence"/>
</dbReference>
<protein>
    <submittedName>
        <fullName evidence="8">Lipopolysaccharide biosynthesis protein</fullName>
    </submittedName>
</protein>
<name>A0ABT5KTB1_9BURK</name>
<comment type="caution">
    <text evidence="8">The sequence shown here is derived from an EMBL/GenBank/DDBJ whole genome shotgun (WGS) entry which is preliminary data.</text>
</comment>
<keyword evidence="4 7" id="KW-0812">Transmembrane</keyword>
<keyword evidence="5 7" id="KW-1133">Transmembrane helix</keyword>
<evidence type="ECO:0000256" key="3">
    <source>
        <dbReference type="ARBA" id="ARBA00022475"/>
    </source>
</evidence>
<dbReference type="InterPro" id="IPR050833">
    <property type="entry name" value="Poly_Biosynth_Transport"/>
</dbReference>
<feature type="transmembrane region" description="Helical" evidence="7">
    <location>
        <begin position="281"/>
        <end position="305"/>
    </location>
</feature>
<comment type="subcellular location">
    <subcellularLocation>
        <location evidence="1">Cell membrane</location>
        <topology evidence="1">Multi-pass membrane protein</topology>
    </subcellularLocation>
</comment>
<keyword evidence="9" id="KW-1185">Reference proteome</keyword>
<comment type="similarity">
    <text evidence="2">Belongs to the polysaccharide synthase family.</text>
</comment>
<dbReference type="CDD" id="cd13127">
    <property type="entry name" value="MATE_tuaB_like"/>
    <property type="match status" value="1"/>
</dbReference>
<feature type="transmembrane region" description="Helical" evidence="7">
    <location>
        <begin position="135"/>
        <end position="154"/>
    </location>
</feature>
<reference evidence="8 9" key="1">
    <citation type="submission" date="2022-10" db="EMBL/GenBank/DDBJ databases">
        <title>paucibacter sp. hw8 Genome sequencing.</title>
        <authorList>
            <person name="Park S."/>
        </authorList>
    </citation>
    <scope>NUCLEOTIDE SEQUENCE [LARGE SCALE GENOMIC DNA]</scope>
    <source>
        <strain evidence="9">hw8</strain>
    </source>
</reference>
<feature type="transmembrane region" description="Helical" evidence="7">
    <location>
        <begin position="431"/>
        <end position="454"/>
    </location>
</feature>
<evidence type="ECO:0000313" key="8">
    <source>
        <dbReference type="EMBL" id="MDC8786164.1"/>
    </source>
</evidence>
<feature type="transmembrane region" description="Helical" evidence="7">
    <location>
        <begin position="21"/>
        <end position="44"/>
    </location>
</feature>
<evidence type="ECO:0000256" key="5">
    <source>
        <dbReference type="ARBA" id="ARBA00022989"/>
    </source>
</evidence>
<sequence length="470" mass="50954">MFFSFLDRYASLLITVGSSMVLARLLTPAEIGVFSVTMVLLIFVNTVRDLNAGQYLVQEKNLTVDHIRSVWALQLGLGLGLALLVLLAAYPVAWFYKEPRMRDIMIVVAFNYAVNPFGSLTNAWLVREMRFQSLAVMRFISSLIGAAISIGLAWQGWGPISLALGSLATTLVNAVLATFYRPRSFPWLPGTTHIRSILGFGSKVTGSSFISNLASNSPELLLGKLQDLTAVGHFSRANGLVQMFYRLFSDAVGTVCMPWFAKQSREGGSLSDPFLKATSYMTVLGWPFCVGLACLAYPVTELLYGDQWRDSVGMTRILALATAFSVPAVLCRTALLSSGHVDRVMRVTVQSAVPTTLLVLAGAHFGLIYVGWALVLAAILSTGLWLQAVHALLEFRLHALMSSSWVSLKVSALTAIGPFAVYAYFGEAPAHILPPLVLGISTGIVGFLGGVVCFKHPLREELGAALARRQ</sequence>
<evidence type="ECO:0000256" key="1">
    <source>
        <dbReference type="ARBA" id="ARBA00004651"/>
    </source>
</evidence>
<dbReference type="EMBL" id="JAQQXS010000011">
    <property type="protein sequence ID" value="MDC8786164.1"/>
    <property type="molecule type" value="Genomic_DNA"/>
</dbReference>
<feature type="transmembrane region" description="Helical" evidence="7">
    <location>
        <begin position="317"/>
        <end position="337"/>
    </location>
</feature>